<evidence type="ECO:0000313" key="2">
    <source>
        <dbReference type="EMBL" id="KZV38801.1"/>
    </source>
</evidence>
<evidence type="ECO:0000256" key="1">
    <source>
        <dbReference type="SAM" id="MobiDB-lite"/>
    </source>
</evidence>
<feature type="compositionally biased region" description="Basic and acidic residues" evidence="1">
    <location>
        <begin position="14"/>
        <end position="23"/>
    </location>
</feature>
<reference evidence="2 3" key="1">
    <citation type="journal article" date="2015" name="Proc. Natl. Acad. Sci. U.S.A.">
        <title>The resurrection genome of Boea hygrometrica: A blueprint for survival of dehydration.</title>
        <authorList>
            <person name="Xiao L."/>
            <person name="Yang G."/>
            <person name="Zhang L."/>
            <person name="Yang X."/>
            <person name="Zhao S."/>
            <person name="Ji Z."/>
            <person name="Zhou Q."/>
            <person name="Hu M."/>
            <person name="Wang Y."/>
            <person name="Chen M."/>
            <person name="Xu Y."/>
            <person name="Jin H."/>
            <person name="Xiao X."/>
            <person name="Hu G."/>
            <person name="Bao F."/>
            <person name="Hu Y."/>
            <person name="Wan P."/>
            <person name="Li L."/>
            <person name="Deng X."/>
            <person name="Kuang T."/>
            <person name="Xiang C."/>
            <person name="Zhu J.K."/>
            <person name="Oliver M.J."/>
            <person name="He Y."/>
        </authorList>
    </citation>
    <scope>NUCLEOTIDE SEQUENCE [LARGE SCALE GENOMIC DNA]</scope>
    <source>
        <strain evidence="3">cv. XS01</strain>
    </source>
</reference>
<evidence type="ECO:0000313" key="3">
    <source>
        <dbReference type="Proteomes" id="UP000250235"/>
    </source>
</evidence>
<dbReference type="Proteomes" id="UP000250235">
    <property type="component" value="Unassembled WGS sequence"/>
</dbReference>
<gene>
    <name evidence="2" type="ORF">F511_20340</name>
</gene>
<protein>
    <submittedName>
        <fullName evidence="2">Uncharacterized protein</fullName>
    </submittedName>
</protein>
<sequence>MGPILNIGPKTSRAARDRPELNPRRNQPSRHRRSIAGRRPPSRNSVRRMTARCRAKRGVFKRHRAPSHGAPPRPTRNILRTGCWPTSTIVRQAHGTTADGRSRDNFAKRRPALATDRPVVAHPCTKLQQPLAQRCVNQRPIHVRHARPARMLCARSRARRGAAMRGGAVYGSFNPYIPIRSTTIGKSRVAKDPIAMHTSWRSNCDITSATSIGYPRMSASGESSTTMHRLLHASGSHPIPPPNDPKEHCDVLSMQMDSDLVIYRTPPELQTSICDVKYHVLLSTRCVLGKWVYLVTLVMSLFDLQDVCIVIRSLATLDVPMVVDLIGICVLKGLYRTLTMTDWFLQALSVIPRGSWGDVARRFTMIRWQEPPLSSLPLPRPSTTTRRRAAPPLVACHDRTCSDHLDEEIPSVVNSSALLVKTDEGVLFPVVDRIRRSTAAYR</sequence>
<feature type="compositionally biased region" description="Basic residues" evidence="1">
    <location>
        <begin position="27"/>
        <end position="36"/>
    </location>
</feature>
<organism evidence="2 3">
    <name type="scientific">Dorcoceras hygrometricum</name>
    <dbReference type="NCBI Taxonomy" id="472368"/>
    <lineage>
        <taxon>Eukaryota</taxon>
        <taxon>Viridiplantae</taxon>
        <taxon>Streptophyta</taxon>
        <taxon>Embryophyta</taxon>
        <taxon>Tracheophyta</taxon>
        <taxon>Spermatophyta</taxon>
        <taxon>Magnoliopsida</taxon>
        <taxon>eudicotyledons</taxon>
        <taxon>Gunneridae</taxon>
        <taxon>Pentapetalae</taxon>
        <taxon>asterids</taxon>
        <taxon>lamiids</taxon>
        <taxon>Lamiales</taxon>
        <taxon>Gesneriaceae</taxon>
        <taxon>Didymocarpoideae</taxon>
        <taxon>Trichosporeae</taxon>
        <taxon>Loxocarpinae</taxon>
        <taxon>Dorcoceras</taxon>
    </lineage>
</organism>
<name>A0A2Z7BW52_9LAMI</name>
<feature type="region of interest" description="Disordered" evidence="1">
    <location>
        <begin position="1"/>
        <end position="80"/>
    </location>
</feature>
<accession>A0A2Z7BW52</accession>
<feature type="compositionally biased region" description="Basic residues" evidence="1">
    <location>
        <begin position="45"/>
        <end position="66"/>
    </location>
</feature>
<keyword evidence="3" id="KW-1185">Reference proteome</keyword>
<dbReference type="AlphaFoldDB" id="A0A2Z7BW52"/>
<dbReference type="EMBL" id="KV001729">
    <property type="protein sequence ID" value="KZV38801.1"/>
    <property type="molecule type" value="Genomic_DNA"/>
</dbReference>
<proteinExistence type="predicted"/>